<dbReference type="SUPFAM" id="SSF53474">
    <property type="entry name" value="alpha/beta-Hydrolases"/>
    <property type="match status" value="1"/>
</dbReference>
<dbReference type="EMBL" id="CAJNNV010027836">
    <property type="protein sequence ID" value="CAE8621867.1"/>
    <property type="molecule type" value="Genomic_DNA"/>
</dbReference>
<dbReference type="AlphaFoldDB" id="A0A813GGT3"/>
<keyword evidence="2" id="KW-1185">Reference proteome</keyword>
<accession>A0A813GGT3</accession>
<reference evidence="1" key="1">
    <citation type="submission" date="2021-02" db="EMBL/GenBank/DDBJ databases">
        <authorList>
            <person name="Dougan E. K."/>
            <person name="Rhodes N."/>
            <person name="Thang M."/>
            <person name="Chan C."/>
        </authorList>
    </citation>
    <scope>NUCLEOTIDE SEQUENCE</scope>
</reference>
<evidence type="ECO:0008006" key="3">
    <source>
        <dbReference type="Google" id="ProtNLM"/>
    </source>
</evidence>
<comment type="caution">
    <text evidence="1">The sequence shown here is derived from an EMBL/GenBank/DDBJ whole genome shotgun (WGS) entry which is preliminary data.</text>
</comment>
<dbReference type="Gene3D" id="3.40.50.1820">
    <property type="entry name" value="alpha/beta hydrolase"/>
    <property type="match status" value="1"/>
</dbReference>
<organism evidence="1 2">
    <name type="scientific">Polarella glacialis</name>
    <name type="common">Dinoflagellate</name>
    <dbReference type="NCBI Taxonomy" id="89957"/>
    <lineage>
        <taxon>Eukaryota</taxon>
        <taxon>Sar</taxon>
        <taxon>Alveolata</taxon>
        <taxon>Dinophyceae</taxon>
        <taxon>Suessiales</taxon>
        <taxon>Suessiaceae</taxon>
        <taxon>Polarella</taxon>
    </lineage>
</organism>
<proteinExistence type="predicted"/>
<dbReference type="InterPro" id="IPR029058">
    <property type="entry name" value="AB_hydrolase_fold"/>
</dbReference>
<protein>
    <recommendedName>
        <fullName evidence="3">Serine aminopeptidase S33 domain-containing protein</fullName>
    </recommendedName>
</protein>
<evidence type="ECO:0000313" key="1">
    <source>
        <dbReference type="EMBL" id="CAE8621867.1"/>
    </source>
</evidence>
<dbReference type="Proteomes" id="UP000654075">
    <property type="component" value="Unassembled WGS sequence"/>
</dbReference>
<sequence length="181" mass="19145">MRLALSQQEEASTRAVTAASSVNSQMAGLVLLSGMLATQDGGHPIFRLPVFALDYLQPSLTASFLQMAFEPGCEPELLASQEAACNANPMHVCKAYYRQVRGLSAEAIRSLSTGPLPCWLAHGDADGVLPIAGAVALHAVLEPATRGELIVFPGASHNFILERAAAAADLLHEILQELATR</sequence>
<dbReference type="OrthoDB" id="428974at2759"/>
<evidence type="ECO:0000313" key="2">
    <source>
        <dbReference type="Proteomes" id="UP000654075"/>
    </source>
</evidence>
<name>A0A813GGT3_POLGL</name>
<gene>
    <name evidence="1" type="ORF">PGLA1383_LOCUS39384</name>
</gene>